<evidence type="ECO:0008006" key="4">
    <source>
        <dbReference type="Google" id="ProtNLM"/>
    </source>
</evidence>
<organism evidence="2 3">
    <name type="scientific">Saccharothrix violaceirubra</name>
    <dbReference type="NCBI Taxonomy" id="413306"/>
    <lineage>
        <taxon>Bacteria</taxon>
        <taxon>Bacillati</taxon>
        <taxon>Actinomycetota</taxon>
        <taxon>Actinomycetes</taxon>
        <taxon>Pseudonocardiales</taxon>
        <taxon>Pseudonocardiaceae</taxon>
        <taxon>Saccharothrix</taxon>
    </lineage>
</organism>
<protein>
    <recommendedName>
        <fullName evidence="4">Peptidase inhibitor family I36</fullName>
    </recommendedName>
</protein>
<dbReference type="AlphaFoldDB" id="A0A7W7WW01"/>
<keyword evidence="1" id="KW-0732">Signal</keyword>
<feature type="signal peptide" evidence="1">
    <location>
        <begin position="1"/>
        <end position="22"/>
    </location>
</feature>
<dbReference type="Proteomes" id="UP000542674">
    <property type="component" value="Unassembled WGS sequence"/>
</dbReference>
<accession>A0A7W7WW01</accession>
<proteinExistence type="predicted"/>
<name>A0A7W7WW01_9PSEU</name>
<evidence type="ECO:0000313" key="3">
    <source>
        <dbReference type="Proteomes" id="UP000542674"/>
    </source>
</evidence>
<feature type="chain" id="PRO_5030885960" description="Peptidase inhibitor family I36" evidence="1">
    <location>
        <begin position="23"/>
        <end position="129"/>
    </location>
</feature>
<evidence type="ECO:0000256" key="1">
    <source>
        <dbReference type="SAM" id="SignalP"/>
    </source>
</evidence>
<dbReference type="RefSeq" id="WP_184668979.1">
    <property type="nucleotide sequence ID" value="NZ_BAABAI010000001.1"/>
</dbReference>
<reference evidence="2 3" key="1">
    <citation type="submission" date="2020-08" db="EMBL/GenBank/DDBJ databases">
        <title>Sequencing the genomes of 1000 actinobacteria strains.</title>
        <authorList>
            <person name="Klenk H.-P."/>
        </authorList>
    </citation>
    <scope>NUCLEOTIDE SEQUENCE [LARGE SCALE GENOMIC DNA]</scope>
    <source>
        <strain evidence="2 3">DSM 45084</strain>
    </source>
</reference>
<dbReference type="EMBL" id="JACHJS010000001">
    <property type="protein sequence ID" value="MBB4965447.1"/>
    <property type="molecule type" value="Genomic_DNA"/>
</dbReference>
<keyword evidence="3" id="KW-1185">Reference proteome</keyword>
<evidence type="ECO:0000313" key="2">
    <source>
        <dbReference type="EMBL" id="MBB4965447.1"/>
    </source>
</evidence>
<comment type="caution">
    <text evidence="2">The sequence shown here is derived from an EMBL/GenBank/DDBJ whole genome shotgun (WGS) entry which is preliminary data.</text>
</comment>
<sequence length="129" mass="14124">MACVLGVSVPLLQATTAVPAHADDRCTAGVICSATTNLSAFRVLAVEKWNCKEPCKGRQEWLAPGKSTPLLEDWDGFRVDSGWCYSYVMSPPNLLVRTYGRKNGTWIRVHNGVRATIVGQARVPSFLCL</sequence>
<gene>
    <name evidence="2" type="ORF">F4559_002806</name>
</gene>